<evidence type="ECO:0000313" key="2">
    <source>
        <dbReference type="EMBL" id="AXE20395.1"/>
    </source>
</evidence>
<dbReference type="SMART" id="SM00850">
    <property type="entry name" value="LytTR"/>
    <property type="match status" value="1"/>
</dbReference>
<name>A0A344TP24_9BACT</name>
<proteinExistence type="predicted"/>
<feature type="domain" description="HTH LytTR-type" evidence="1">
    <location>
        <begin position="11"/>
        <end position="110"/>
    </location>
</feature>
<evidence type="ECO:0000313" key="3">
    <source>
        <dbReference type="Proteomes" id="UP000251993"/>
    </source>
</evidence>
<dbReference type="Gene3D" id="2.40.50.1020">
    <property type="entry name" value="LytTr DNA-binding domain"/>
    <property type="match status" value="1"/>
</dbReference>
<dbReference type="InterPro" id="IPR007492">
    <property type="entry name" value="LytTR_DNA-bd_dom"/>
</dbReference>
<gene>
    <name evidence="2" type="ORF">DR864_22940</name>
</gene>
<keyword evidence="3" id="KW-1185">Reference proteome</keyword>
<protein>
    <recommendedName>
        <fullName evidence="1">HTH LytTR-type domain-containing protein</fullName>
    </recommendedName>
</protein>
<dbReference type="OrthoDB" id="1116942at2"/>
<accession>A0A344TP24</accession>
<dbReference type="GO" id="GO:0003677">
    <property type="term" value="F:DNA binding"/>
    <property type="evidence" value="ECO:0007669"/>
    <property type="project" value="InterPro"/>
</dbReference>
<organism evidence="2 3">
    <name type="scientific">Runella rosea</name>
    <dbReference type="NCBI Taxonomy" id="2259595"/>
    <lineage>
        <taxon>Bacteria</taxon>
        <taxon>Pseudomonadati</taxon>
        <taxon>Bacteroidota</taxon>
        <taxon>Cytophagia</taxon>
        <taxon>Cytophagales</taxon>
        <taxon>Spirosomataceae</taxon>
        <taxon>Runella</taxon>
    </lineage>
</organism>
<evidence type="ECO:0000259" key="1">
    <source>
        <dbReference type="PROSITE" id="PS50930"/>
    </source>
</evidence>
<dbReference type="EMBL" id="CP030850">
    <property type="protein sequence ID" value="AXE20395.1"/>
    <property type="molecule type" value="Genomic_DNA"/>
</dbReference>
<dbReference type="PROSITE" id="PS50930">
    <property type="entry name" value="HTH_LYTTR"/>
    <property type="match status" value="1"/>
</dbReference>
<dbReference type="KEGG" id="run:DR864_22940"/>
<dbReference type="RefSeq" id="WP_114069158.1">
    <property type="nucleotide sequence ID" value="NZ_CP030850.1"/>
</dbReference>
<dbReference type="Pfam" id="PF04397">
    <property type="entry name" value="LytTR"/>
    <property type="match status" value="1"/>
</dbReference>
<sequence>MTAFSSNSASHTLTILRGTVHLPITDIVRLEGSGNYTHFVLADGRKILTSKSIGFYESLLPDTFVRVNKQHLLNHHYIRAFDRYYVEMTDGFLAQVSRRKRTMVKVAVLS</sequence>
<dbReference type="Proteomes" id="UP000251993">
    <property type="component" value="Chromosome"/>
</dbReference>
<reference evidence="2 3" key="1">
    <citation type="submission" date="2018-07" db="EMBL/GenBank/DDBJ databases">
        <title>Genome sequencing of Runella.</title>
        <authorList>
            <person name="Baek M.-G."/>
            <person name="Yi H."/>
        </authorList>
    </citation>
    <scope>NUCLEOTIDE SEQUENCE [LARGE SCALE GENOMIC DNA]</scope>
    <source>
        <strain evidence="2 3">HYN0085</strain>
    </source>
</reference>
<dbReference type="AlphaFoldDB" id="A0A344TP24"/>